<dbReference type="InterPro" id="IPR004358">
    <property type="entry name" value="Sig_transdc_His_kin-like_C"/>
</dbReference>
<dbReference type="PRINTS" id="PR00344">
    <property type="entry name" value="BCTRLSENSOR"/>
</dbReference>
<keyword evidence="10" id="KW-1185">Reference proteome</keyword>
<evidence type="ECO:0000256" key="5">
    <source>
        <dbReference type="ARBA" id="ARBA00022777"/>
    </source>
</evidence>
<keyword evidence="5" id="KW-0418">Kinase</keyword>
<evidence type="ECO:0000256" key="6">
    <source>
        <dbReference type="ARBA" id="ARBA00022840"/>
    </source>
</evidence>
<dbReference type="Pfam" id="PF02518">
    <property type="entry name" value="HATPase_c"/>
    <property type="match status" value="1"/>
</dbReference>
<evidence type="ECO:0000256" key="3">
    <source>
        <dbReference type="ARBA" id="ARBA00022679"/>
    </source>
</evidence>
<name>A0A8J2V5A3_9PROT</name>
<comment type="catalytic activity">
    <reaction evidence="1">
        <text>ATP + protein L-histidine = ADP + protein N-phospho-L-histidine.</text>
        <dbReference type="EC" id="2.7.13.3"/>
    </reaction>
</comment>
<dbReference type="NCBIfam" id="TIGR00229">
    <property type="entry name" value="sensory_box"/>
    <property type="match status" value="1"/>
</dbReference>
<dbReference type="RefSeq" id="WP_188159154.1">
    <property type="nucleotide sequence ID" value="NZ_BMGH01000001.1"/>
</dbReference>
<dbReference type="GO" id="GO:0005524">
    <property type="term" value="F:ATP binding"/>
    <property type="evidence" value="ECO:0007669"/>
    <property type="project" value="UniProtKB-KW"/>
</dbReference>
<sequence length="456" mass="51068">MSDLVEKMNAIIARERASRKQAESLLETKSLELFENNRQLQASQARLEYSISVLSEIMNHAPDGVILCTDDFKIHICNRHSCELTGHAHDLLINQPVDKLVHNISLMLNRTKSGNFTFARQRLTRADGDIRIVDIKGYKGPIGQECHYVLMVQDITEKLHEEQQHSKMASQLEEARRLEAIGALSSGIAHEINTPIQFIGDNIDYLGDAMQLINQSYQRYEKLRAEVWGIEPLRDLVAEIDTFNASVDLPTMIREIRASLDDARAGIRQVRDIVRLMKEFAHPGTGQKDPVNLNELIGNVVTISRNQQKNIATISLQLDETLPQVPCRRSQIQQALLNLVLNAIDAVAETQSGSGEIAIRTCHDDEQVHLFISDTGNGIPPALRERVFDPFFTTKPVGKGTGQGLALAQDYIVTGHQGRLSLVEIEGYATTFRISLPLRAPDMNLSDQEVEHDFVS</sequence>
<dbReference type="Gene3D" id="1.10.287.130">
    <property type="match status" value="1"/>
</dbReference>
<accession>A0A8J2V5A3</accession>
<evidence type="ECO:0000256" key="7">
    <source>
        <dbReference type="ARBA" id="ARBA00023012"/>
    </source>
</evidence>
<dbReference type="AlphaFoldDB" id="A0A8J2V5A3"/>
<dbReference type="PANTHER" id="PTHR43065:SF46">
    <property type="entry name" value="C4-DICARBOXYLATE TRANSPORT SENSOR PROTEIN DCTB"/>
    <property type="match status" value="1"/>
</dbReference>
<reference evidence="9" key="2">
    <citation type="submission" date="2020-09" db="EMBL/GenBank/DDBJ databases">
        <authorList>
            <person name="Sun Q."/>
            <person name="Zhou Y."/>
        </authorList>
    </citation>
    <scope>NUCLEOTIDE SEQUENCE</scope>
    <source>
        <strain evidence="9">CGMCC 1.12921</strain>
    </source>
</reference>
<keyword evidence="7" id="KW-0902">Two-component regulatory system</keyword>
<dbReference type="Gene3D" id="3.30.450.20">
    <property type="entry name" value="PAS domain"/>
    <property type="match status" value="1"/>
</dbReference>
<dbReference type="InterPro" id="IPR005467">
    <property type="entry name" value="His_kinase_dom"/>
</dbReference>
<dbReference type="SMART" id="SM00387">
    <property type="entry name" value="HATPase_c"/>
    <property type="match status" value="1"/>
</dbReference>
<protein>
    <recommendedName>
        <fullName evidence="2">histidine kinase</fullName>
        <ecNumber evidence="2">2.7.13.3</ecNumber>
    </recommendedName>
</protein>
<dbReference type="GO" id="GO:0000155">
    <property type="term" value="F:phosphorelay sensor kinase activity"/>
    <property type="evidence" value="ECO:0007669"/>
    <property type="project" value="InterPro"/>
</dbReference>
<dbReference type="SUPFAM" id="SSF55874">
    <property type="entry name" value="ATPase domain of HSP90 chaperone/DNA topoisomerase II/histidine kinase"/>
    <property type="match status" value="1"/>
</dbReference>
<keyword evidence="6" id="KW-0067">ATP-binding</keyword>
<dbReference type="SMART" id="SM00091">
    <property type="entry name" value="PAS"/>
    <property type="match status" value="1"/>
</dbReference>
<evidence type="ECO:0000256" key="4">
    <source>
        <dbReference type="ARBA" id="ARBA00022741"/>
    </source>
</evidence>
<evidence type="ECO:0000313" key="9">
    <source>
        <dbReference type="EMBL" id="GGD05836.1"/>
    </source>
</evidence>
<keyword evidence="3" id="KW-0808">Transferase</keyword>
<proteinExistence type="predicted"/>
<dbReference type="InterPro" id="IPR000014">
    <property type="entry name" value="PAS"/>
</dbReference>
<reference evidence="9" key="1">
    <citation type="journal article" date="2014" name="Int. J. Syst. Evol. Microbiol.">
        <title>Complete genome sequence of Corynebacterium casei LMG S-19264T (=DSM 44701T), isolated from a smear-ripened cheese.</title>
        <authorList>
            <consortium name="US DOE Joint Genome Institute (JGI-PGF)"/>
            <person name="Walter F."/>
            <person name="Albersmeier A."/>
            <person name="Kalinowski J."/>
            <person name="Ruckert C."/>
        </authorList>
    </citation>
    <scope>NUCLEOTIDE SEQUENCE</scope>
    <source>
        <strain evidence="9">CGMCC 1.12921</strain>
    </source>
</reference>
<gene>
    <name evidence="9" type="ORF">GCM10011342_13450</name>
</gene>
<organism evidence="9 10">
    <name type="scientific">Aquisalinus flavus</name>
    <dbReference type="NCBI Taxonomy" id="1526572"/>
    <lineage>
        <taxon>Bacteria</taxon>
        <taxon>Pseudomonadati</taxon>
        <taxon>Pseudomonadota</taxon>
        <taxon>Alphaproteobacteria</taxon>
        <taxon>Parvularculales</taxon>
        <taxon>Parvularculaceae</taxon>
        <taxon>Aquisalinus</taxon>
    </lineage>
</organism>
<feature type="domain" description="Histidine kinase" evidence="8">
    <location>
        <begin position="187"/>
        <end position="440"/>
    </location>
</feature>
<dbReference type="PANTHER" id="PTHR43065">
    <property type="entry name" value="SENSOR HISTIDINE KINASE"/>
    <property type="match status" value="1"/>
</dbReference>
<dbReference type="EMBL" id="BMGH01000001">
    <property type="protein sequence ID" value="GGD05836.1"/>
    <property type="molecule type" value="Genomic_DNA"/>
</dbReference>
<dbReference type="EC" id="2.7.13.3" evidence="2"/>
<keyword evidence="4" id="KW-0547">Nucleotide-binding</keyword>
<dbReference type="PROSITE" id="PS50109">
    <property type="entry name" value="HIS_KIN"/>
    <property type="match status" value="1"/>
</dbReference>
<dbReference type="Gene3D" id="3.30.565.10">
    <property type="entry name" value="Histidine kinase-like ATPase, C-terminal domain"/>
    <property type="match status" value="1"/>
</dbReference>
<evidence type="ECO:0000259" key="8">
    <source>
        <dbReference type="PROSITE" id="PS50109"/>
    </source>
</evidence>
<evidence type="ECO:0000256" key="2">
    <source>
        <dbReference type="ARBA" id="ARBA00012438"/>
    </source>
</evidence>
<evidence type="ECO:0000313" key="10">
    <source>
        <dbReference type="Proteomes" id="UP000613582"/>
    </source>
</evidence>
<dbReference type="InterPro" id="IPR036097">
    <property type="entry name" value="HisK_dim/P_sf"/>
</dbReference>
<dbReference type="InterPro" id="IPR036890">
    <property type="entry name" value="HATPase_C_sf"/>
</dbReference>
<dbReference type="SUPFAM" id="SSF55785">
    <property type="entry name" value="PYP-like sensor domain (PAS domain)"/>
    <property type="match status" value="1"/>
</dbReference>
<dbReference type="Proteomes" id="UP000613582">
    <property type="component" value="Unassembled WGS sequence"/>
</dbReference>
<dbReference type="SUPFAM" id="SSF47384">
    <property type="entry name" value="Homodimeric domain of signal transducing histidine kinase"/>
    <property type="match status" value="1"/>
</dbReference>
<dbReference type="InterPro" id="IPR035965">
    <property type="entry name" value="PAS-like_dom_sf"/>
</dbReference>
<comment type="caution">
    <text evidence="9">The sequence shown here is derived from an EMBL/GenBank/DDBJ whole genome shotgun (WGS) entry which is preliminary data.</text>
</comment>
<dbReference type="InterPro" id="IPR003594">
    <property type="entry name" value="HATPase_dom"/>
</dbReference>
<dbReference type="CDD" id="cd00130">
    <property type="entry name" value="PAS"/>
    <property type="match status" value="1"/>
</dbReference>
<evidence type="ECO:0000256" key="1">
    <source>
        <dbReference type="ARBA" id="ARBA00000085"/>
    </source>
</evidence>